<dbReference type="EMBL" id="CP055904">
    <property type="protein sequence ID" value="QMR40988.1"/>
    <property type="molecule type" value="Genomic_DNA"/>
</dbReference>
<dbReference type="Pfam" id="PF18593">
    <property type="entry name" value="CdiI_2"/>
    <property type="match status" value="1"/>
</dbReference>
<feature type="domain" description="CdiI immunity protein" evidence="1">
    <location>
        <begin position="16"/>
        <end position="100"/>
    </location>
</feature>
<dbReference type="InterPro" id="IPR041129">
    <property type="entry name" value="CdiI_2"/>
</dbReference>
<organism evidence="2 3">
    <name type="scientific">Klebsiella aerogenes</name>
    <name type="common">Enterobacter aerogenes</name>
    <dbReference type="NCBI Taxonomy" id="548"/>
    <lineage>
        <taxon>Bacteria</taxon>
        <taxon>Pseudomonadati</taxon>
        <taxon>Pseudomonadota</taxon>
        <taxon>Gammaproteobacteria</taxon>
        <taxon>Enterobacterales</taxon>
        <taxon>Enterobacteriaceae</taxon>
        <taxon>Klebsiella/Raoultella group</taxon>
        <taxon>Klebsiella</taxon>
    </lineage>
</organism>
<reference evidence="3" key="1">
    <citation type="submission" date="2020-06" db="EMBL/GenBank/DDBJ databases">
        <title>REHAB project genomes.</title>
        <authorList>
            <person name="Shaw L.P."/>
        </authorList>
    </citation>
    <scope>NUCLEOTIDE SEQUENCE [LARGE SCALE GENOMIC DNA]</scope>
    <source>
        <strain evidence="3">RHBSTW-00938</strain>
    </source>
</reference>
<gene>
    <name evidence="2" type="ORF">HV331_16405</name>
</gene>
<proteinExistence type="predicted"/>
<dbReference type="RefSeq" id="WP_182014507.1">
    <property type="nucleotide sequence ID" value="NZ_CP055904.1"/>
</dbReference>
<dbReference type="AlphaFoldDB" id="A0AAP9QYE2"/>
<name>A0AAP9QYE2_KLEAE</name>
<evidence type="ECO:0000259" key="1">
    <source>
        <dbReference type="Pfam" id="PF18593"/>
    </source>
</evidence>
<evidence type="ECO:0000313" key="3">
    <source>
        <dbReference type="Proteomes" id="UP000514462"/>
    </source>
</evidence>
<protein>
    <recommendedName>
        <fullName evidence="1">CdiI immunity protein domain-containing protein</fullName>
    </recommendedName>
</protein>
<dbReference type="Proteomes" id="UP000514462">
    <property type="component" value="Chromosome"/>
</dbReference>
<evidence type="ECO:0000313" key="2">
    <source>
        <dbReference type="EMBL" id="QMR40988.1"/>
    </source>
</evidence>
<sequence>MFSRLTHIWDKNPGRKYPAIQDMLTIYFSNEHDDFGNSINEIIGSYRDYSISSIENAKLEISSLLEIEDEEALSSIMEKIANDMFHPKPRGETWRSFLEKNPFFIKTLVSKRSYSVSSNLH</sequence>
<accession>A0AAP9QYE2</accession>